<feature type="region of interest" description="Disordered" evidence="1">
    <location>
        <begin position="151"/>
        <end position="181"/>
    </location>
</feature>
<gene>
    <name evidence="3" type="ORF">clem_07915</name>
</gene>
<dbReference type="PANTHER" id="PTHR35585">
    <property type="entry name" value="HHE DOMAIN PROTEIN (AFU_ORTHOLOGUE AFUA_4G00730)"/>
    <property type="match status" value="1"/>
</dbReference>
<organism evidence="3 4">
    <name type="scientific">Legionella clemsonensis</name>
    <dbReference type="NCBI Taxonomy" id="1867846"/>
    <lineage>
        <taxon>Bacteria</taxon>
        <taxon>Pseudomonadati</taxon>
        <taxon>Pseudomonadota</taxon>
        <taxon>Gammaproteobacteria</taxon>
        <taxon>Legionellales</taxon>
        <taxon>Legionellaceae</taxon>
        <taxon>Legionella</taxon>
    </lineage>
</organism>
<dbReference type="Pfam" id="PF01814">
    <property type="entry name" value="Hemerythrin"/>
    <property type="match status" value="1"/>
</dbReference>
<evidence type="ECO:0000313" key="4">
    <source>
        <dbReference type="Proteomes" id="UP000201728"/>
    </source>
</evidence>
<evidence type="ECO:0000259" key="2">
    <source>
        <dbReference type="Pfam" id="PF01814"/>
    </source>
</evidence>
<accession>A0A222P2R7</accession>
<dbReference type="Proteomes" id="UP000201728">
    <property type="component" value="Chromosome"/>
</dbReference>
<protein>
    <submittedName>
        <fullName evidence="3">DNA nickase</fullName>
    </submittedName>
</protein>
<dbReference type="InterPro" id="IPR012312">
    <property type="entry name" value="Hemerythrin-like"/>
</dbReference>
<name>A0A222P2R7_9GAMM</name>
<dbReference type="Gene3D" id="1.20.120.520">
    <property type="entry name" value="nmb1532 protein domain like"/>
    <property type="match status" value="1"/>
</dbReference>
<sequence>MDIYEYLKMDHAKVSHLFELFEKSDILERQQQIVSLISKELLVHAHSEQETFYNYLAQHSATKELAEHGKKEHIEIEEQIGSLNEKSGKNWQQAVSKLKEIVDHHVREEEGKIFEKAKEVISEKEALIIKEKMHYLKGEFLNWLGNQVQKSAQKEKKKPKSLKKYHKISQKETVTSHPKLH</sequence>
<evidence type="ECO:0000256" key="1">
    <source>
        <dbReference type="SAM" id="MobiDB-lite"/>
    </source>
</evidence>
<dbReference type="EMBL" id="CP016397">
    <property type="protein sequence ID" value="ASQ46136.1"/>
    <property type="molecule type" value="Genomic_DNA"/>
</dbReference>
<feature type="compositionally biased region" description="Basic residues" evidence="1">
    <location>
        <begin position="155"/>
        <end position="168"/>
    </location>
</feature>
<feature type="domain" description="Hemerythrin-like" evidence="2">
    <location>
        <begin position="3"/>
        <end position="117"/>
    </location>
</feature>
<dbReference type="KEGG" id="lcd:clem_07915"/>
<proteinExistence type="predicted"/>
<evidence type="ECO:0000313" key="3">
    <source>
        <dbReference type="EMBL" id="ASQ46136.1"/>
    </source>
</evidence>
<feature type="compositionally biased region" description="Polar residues" evidence="1">
    <location>
        <begin position="171"/>
        <end position="181"/>
    </location>
</feature>
<dbReference type="RefSeq" id="WP_094091119.1">
    <property type="nucleotide sequence ID" value="NZ_CP016397.1"/>
</dbReference>
<dbReference type="AlphaFoldDB" id="A0A222P2R7"/>
<dbReference type="OrthoDB" id="5523420at2"/>
<dbReference type="PANTHER" id="PTHR35585:SF1">
    <property type="entry name" value="HHE DOMAIN PROTEIN (AFU_ORTHOLOGUE AFUA_4G00730)"/>
    <property type="match status" value="1"/>
</dbReference>
<keyword evidence="4" id="KW-1185">Reference proteome</keyword>
<reference evidence="3 4" key="1">
    <citation type="submission" date="2016-07" db="EMBL/GenBank/DDBJ databases">
        <authorList>
            <person name="Hassler H."/>
        </authorList>
    </citation>
    <scope>NUCLEOTIDE SEQUENCE [LARGE SCALE GENOMIC DNA]</scope>
    <source>
        <strain evidence="3 4">CDC-D5610</strain>
    </source>
</reference>